<dbReference type="Proteomes" id="UP000886804">
    <property type="component" value="Unassembled WGS sequence"/>
</dbReference>
<sequence length="188" mass="22168">MITINRRSTKAIKPDGLQLNYRQEEDVYGLVHYVVNGNERERPFFAGGKGVTLYPQIQAGQIASEMLQVQQVYQKCRGLRIRHEFAYITMDEFPDQNLSRMQVCQIADWYGDYYRSGFQCAYGVFESIDRYIIRYAINTVSPMDGAKYLYNEHDILEREQRCLEYVVGEVTGTRRGWFDFRELEYYPG</sequence>
<name>A0A9D2RK02_9FIRM</name>
<gene>
    <name evidence="1" type="ORF">H9716_00430</name>
</gene>
<dbReference type="AlphaFoldDB" id="A0A9D2RK02"/>
<dbReference type="EMBL" id="DWYS01000007">
    <property type="protein sequence ID" value="HJB06321.1"/>
    <property type="molecule type" value="Genomic_DNA"/>
</dbReference>
<proteinExistence type="predicted"/>
<evidence type="ECO:0000313" key="1">
    <source>
        <dbReference type="EMBL" id="HJB06321.1"/>
    </source>
</evidence>
<reference evidence="1" key="2">
    <citation type="submission" date="2021-04" db="EMBL/GenBank/DDBJ databases">
        <authorList>
            <person name="Gilroy R."/>
        </authorList>
    </citation>
    <scope>NUCLEOTIDE SEQUENCE</scope>
    <source>
        <strain evidence="1">CHK188-4685</strain>
    </source>
</reference>
<protein>
    <submittedName>
        <fullName evidence="1">Uncharacterized protein</fullName>
    </submittedName>
</protein>
<organism evidence="1 2">
    <name type="scientific">Candidatus Enterocloster faecavium</name>
    <dbReference type="NCBI Taxonomy" id="2838560"/>
    <lineage>
        <taxon>Bacteria</taxon>
        <taxon>Bacillati</taxon>
        <taxon>Bacillota</taxon>
        <taxon>Clostridia</taxon>
        <taxon>Lachnospirales</taxon>
        <taxon>Lachnospiraceae</taxon>
        <taxon>Enterocloster</taxon>
    </lineage>
</organism>
<reference evidence="1" key="1">
    <citation type="journal article" date="2021" name="PeerJ">
        <title>Extensive microbial diversity within the chicken gut microbiome revealed by metagenomics and culture.</title>
        <authorList>
            <person name="Gilroy R."/>
            <person name="Ravi A."/>
            <person name="Getino M."/>
            <person name="Pursley I."/>
            <person name="Horton D.L."/>
            <person name="Alikhan N.F."/>
            <person name="Baker D."/>
            <person name="Gharbi K."/>
            <person name="Hall N."/>
            <person name="Watson M."/>
            <person name="Adriaenssens E.M."/>
            <person name="Foster-Nyarko E."/>
            <person name="Jarju S."/>
            <person name="Secka A."/>
            <person name="Antonio M."/>
            <person name="Oren A."/>
            <person name="Chaudhuri R.R."/>
            <person name="La Ragione R."/>
            <person name="Hildebrand F."/>
            <person name="Pallen M.J."/>
        </authorList>
    </citation>
    <scope>NUCLEOTIDE SEQUENCE</scope>
    <source>
        <strain evidence="1">CHK188-4685</strain>
    </source>
</reference>
<comment type="caution">
    <text evidence="1">The sequence shown here is derived from an EMBL/GenBank/DDBJ whole genome shotgun (WGS) entry which is preliminary data.</text>
</comment>
<accession>A0A9D2RK02</accession>
<evidence type="ECO:0000313" key="2">
    <source>
        <dbReference type="Proteomes" id="UP000886804"/>
    </source>
</evidence>